<evidence type="ECO:0000256" key="1">
    <source>
        <dbReference type="SAM" id="MobiDB-lite"/>
    </source>
</evidence>
<sequence>MAVLSLEAAGRRTTQLVLPVFLALLALPLMTAAHHSRPVPYGDRLTVHARVQPGIADTASAGTLPLRMRGRSVQAYDPDTGRARWTYTREGRRPLALLSQPGHAIALWDDAMVTDTVRGSGRAVRWHRAIPAARDWLRTPGARGGAGVLRPLGGGSGMLAVVTPRQIAAYRVADGDLRWVLPARRGCAFTPAKALRHGRALIVAQPCAADTAWPGQLIAVDDLGRIAPHRKPLGNALPGTRPVTRTTKPLTRTTKPLTGTAKLHTGTAKPLTGATKAPEKVVAQPR</sequence>
<dbReference type="InterPro" id="IPR011047">
    <property type="entry name" value="Quinoprotein_ADH-like_sf"/>
</dbReference>
<dbReference type="EMBL" id="JBHTCF010000008">
    <property type="protein sequence ID" value="MFC7306687.1"/>
    <property type="molecule type" value="Genomic_DNA"/>
</dbReference>
<dbReference type="SUPFAM" id="SSF50998">
    <property type="entry name" value="Quinoprotein alcohol dehydrogenase-like"/>
    <property type="match status" value="1"/>
</dbReference>
<dbReference type="RefSeq" id="WP_381832203.1">
    <property type="nucleotide sequence ID" value="NZ_JBHTCF010000008.1"/>
</dbReference>
<keyword evidence="3" id="KW-1185">Reference proteome</keyword>
<protein>
    <submittedName>
        <fullName evidence="2">PQQ-binding-like beta-propeller repeat protein</fullName>
    </submittedName>
</protein>
<organism evidence="2 3">
    <name type="scientific">Streptomyces monticola</name>
    <dbReference type="NCBI Taxonomy" id="2666263"/>
    <lineage>
        <taxon>Bacteria</taxon>
        <taxon>Bacillati</taxon>
        <taxon>Actinomycetota</taxon>
        <taxon>Actinomycetes</taxon>
        <taxon>Kitasatosporales</taxon>
        <taxon>Streptomycetaceae</taxon>
        <taxon>Streptomyces</taxon>
    </lineage>
</organism>
<dbReference type="Gene3D" id="2.130.10.10">
    <property type="entry name" value="YVTN repeat-like/Quinoprotein amine dehydrogenase"/>
    <property type="match status" value="1"/>
</dbReference>
<dbReference type="Proteomes" id="UP001596523">
    <property type="component" value="Unassembled WGS sequence"/>
</dbReference>
<comment type="caution">
    <text evidence="2">The sequence shown here is derived from an EMBL/GenBank/DDBJ whole genome shotgun (WGS) entry which is preliminary data.</text>
</comment>
<evidence type="ECO:0000313" key="2">
    <source>
        <dbReference type="EMBL" id="MFC7306687.1"/>
    </source>
</evidence>
<feature type="compositionally biased region" description="Low complexity" evidence="1">
    <location>
        <begin position="240"/>
        <end position="260"/>
    </location>
</feature>
<evidence type="ECO:0000313" key="3">
    <source>
        <dbReference type="Proteomes" id="UP001596523"/>
    </source>
</evidence>
<feature type="region of interest" description="Disordered" evidence="1">
    <location>
        <begin position="231"/>
        <end position="286"/>
    </location>
</feature>
<dbReference type="InterPro" id="IPR015943">
    <property type="entry name" value="WD40/YVTN_repeat-like_dom_sf"/>
</dbReference>
<gene>
    <name evidence="2" type="ORF">ACFQVC_20960</name>
</gene>
<name>A0ABW2JLP9_9ACTN</name>
<reference evidence="3" key="1">
    <citation type="journal article" date="2019" name="Int. J. Syst. Evol. Microbiol.">
        <title>The Global Catalogue of Microorganisms (GCM) 10K type strain sequencing project: providing services to taxonomists for standard genome sequencing and annotation.</title>
        <authorList>
            <consortium name="The Broad Institute Genomics Platform"/>
            <consortium name="The Broad Institute Genome Sequencing Center for Infectious Disease"/>
            <person name="Wu L."/>
            <person name="Ma J."/>
        </authorList>
    </citation>
    <scope>NUCLEOTIDE SEQUENCE [LARGE SCALE GENOMIC DNA]</scope>
    <source>
        <strain evidence="3">SYNS20</strain>
    </source>
</reference>
<proteinExistence type="predicted"/>
<accession>A0ABW2JLP9</accession>